<feature type="transmembrane region" description="Helical" evidence="8">
    <location>
        <begin position="91"/>
        <end position="110"/>
    </location>
</feature>
<comment type="subcellular location">
    <subcellularLocation>
        <location evidence="1">Membrane</location>
        <topology evidence="1">Multi-pass membrane protein</topology>
    </subcellularLocation>
</comment>
<dbReference type="GO" id="GO:0015250">
    <property type="term" value="F:water channel activity"/>
    <property type="evidence" value="ECO:0007669"/>
    <property type="project" value="TreeGrafter"/>
</dbReference>
<dbReference type="PRINTS" id="PR00783">
    <property type="entry name" value="MINTRINSICP"/>
</dbReference>
<sequence>LWDDLRSQRFWRCVLAELLASIILVWVILGSSVQGQGVGVSGLVQVAVAGGFSVVSLVQCFGEISGAHVNPAVTVAFLCTRKLDVLWSVSYILAQCLGAILGSGMVYLSLPITSSPAHRNLAVTRLADLFSGGNNFFQKYIYICVY</sequence>
<keyword evidence="4 7" id="KW-0812">Transmembrane</keyword>
<dbReference type="InterPro" id="IPR000425">
    <property type="entry name" value="MIP"/>
</dbReference>
<evidence type="ECO:0000256" key="2">
    <source>
        <dbReference type="ARBA" id="ARBA00006175"/>
    </source>
</evidence>
<keyword evidence="5 8" id="KW-1133">Transmembrane helix</keyword>
<evidence type="ECO:0000256" key="4">
    <source>
        <dbReference type="ARBA" id="ARBA00022692"/>
    </source>
</evidence>
<evidence type="ECO:0000256" key="7">
    <source>
        <dbReference type="RuleBase" id="RU000477"/>
    </source>
</evidence>
<keyword evidence="10" id="KW-1185">Reference proteome</keyword>
<dbReference type="PANTHER" id="PTHR19139:SF177">
    <property type="entry name" value="AQUAPORIN 14"/>
    <property type="match status" value="1"/>
</dbReference>
<dbReference type="Gene3D" id="1.20.1080.10">
    <property type="entry name" value="Glycerol uptake facilitator protein"/>
    <property type="match status" value="1"/>
</dbReference>
<evidence type="ECO:0000256" key="3">
    <source>
        <dbReference type="ARBA" id="ARBA00022448"/>
    </source>
</evidence>
<dbReference type="Pfam" id="PF00230">
    <property type="entry name" value="MIP"/>
    <property type="match status" value="1"/>
</dbReference>
<evidence type="ECO:0000256" key="6">
    <source>
        <dbReference type="ARBA" id="ARBA00023136"/>
    </source>
</evidence>
<protein>
    <submittedName>
        <fullName evidence="9">Uncharacterized protein</fullName>
    </submittedName>
</protein>
<dbReference type="GeneTree" id="ENSGT00940000156037"/>
<proteinExistence type="inferred from homology"/>
<feature type="transmembrane region" description="Helical" evidence="8">
    <location>
        <begin position="12"/>
        <end position="29"/>
    </location>
</feature>
<keyword evidence="3 7" id="KW-0813">Transport</keyword>
<dbReference type="InterPro" id="IPR022357">
    <property type="entry name" value="MIP_CS"/>
</dbReference>
<dbReference type="STRING" id="7868.ENSCMIP00000000585"/>
<dbReference type="InterPro" id="IPR034294">
    <property type="entry name" value="Aquaporin_transptr"/>
</dbReference>
<dbReference type="AlphaFoldDB" id="A0A4W3GDF7"/>
<dbReference type="InParanoid" id="A0A4W3GDF7"/>
<reference evidence="10" key="2">
    <citation type="journal article" date="2007" name="PLoS Biol.">
        <title>Survey sequencing and comparative analysis of the elephant shark (Callorhinchus milii) genome.</title>
        <authorList>
            <person name="Venkatesh B."/>
            <person name="Kirkness E.F."/>
            <person name="Loh Y.H."/>
            <person name="Halpern A.L."/>
            <person name="Lee A.P."/>
            <person name="Johnson J."/>
            <person name="Dandona N."/>
            <person name="Viswanathan L.D."/>
            <person name="Tay A."/>
            <person name="Venter J.C."/>
            <person name="Strausberg R.L."/>
            <person name="Brenner S."/>
        </authorList>
    </citation>
    <scope>NUCLEOTIDE SEQUENCE [LARGE SCALE GENOMIC DNA]</scope>
</reference>
<organism evidence="9 10">
    <name type="scientific">Callorhinchus milii</name>
    <name type="common">Ghost shark</name>
    <dbReference type="NCBI Taxonomy" id="7868"/>
    <lineage>
        <taxon>Eukaryota</taxon>
        <taxon>Metazoa</taxon>
        <taxon>Chordata</taxon>
        <taxon>Craniata</taxon>
        <taxon>Vertebrata</taxon>
        <taxon>Chondrichthyes</taxon>
        <taxon>Holocephali</taxon>
        <taxon>Chimaeriformes</taxon>
        <taxon>Callorhinchidae</taxon>
        <taxon>Callorhinchus</taxon>
    </lineage>
</organism>
<dbReference type="SUPFAM" id="SSF81338">
    <property type="entry name" value="Aquaporin-like"/>
    <property type="match status" value="1"/>
</dbReference>
<reference evidence="10" key="3">
    <citation type="journal article" date="2014" name="Nature">
        <title>Elephant shark genome provides unique insights into gnathostome evolution.</title>
        <authorList>
            <consortium name="International Elephant Shark Genome Sequencing Consortium"/>
            <person name="Venkatesh B."/>
            <person name="Lee A.P."/>
            <person name="Ravi V."/>
            <person name="Maurya A.K."/>
            <person name="Lian M.M."/>
            <person name="Swann J.B."/>
            <person name="Ohta Y."/>
            <person name="Flajnik M.F."/>
            <person name="Sutoh Y."/>
            <person name="Kasahara M."/>
            <person name="Hoon S."/>
            <person name="Gangu V."/>
            <person name="Roy S.W."/>
            <person name="Irimia M."/>
            <person name="Korzh V."/>
            <person name="Kondrychyn I."/>
            <person name="Lim Z.W."/>
            <person name="Tay B.H."/>
            <person name="Tohari S."/>
            <person name="Kong K.W."/>
            <person name="Ho S."/>
            <person name="Lorente-Galdos B."/>
            <person name="Quilez J."/>
            <person name="Marques-Bonet T."/>
            <person name="Raney B.J."/>
            <person name="Ingham P.W."/>
            <person name="Tay A."/>
            <person name="Hillier L.W."/>
            <person name="Minx P."/>
            <person name="Boehm T."/>
            <person name="Wilson R.K."/>
            <person name="Brenner S."/>
            <person name="Warren W.C."/>
        </authorList>
    </citation>
    <scope>NUCLEOTIDE SEQUENCE [LARGE SCALE GENOMIC DNA]</scope>
</reference>
<name>A0A4W3GDF7_CALMI</name>
<comment type="similarity">
    <text evidence="2 7">Belongs to the MIP/aquaporin (TC 1.A.8) family.</text>
</comment>
<keyword evidence="6 8" id="KW-0472">Membrane</keyword>
<dbReference type="Proteomes" id="UP000314986">
    <property type="component" value="Unassembled WGS sequence"/>
</dbReference>
<dbReference type="PANTHER" id="PTHR19139">
    <property type="entry name" value="AQUAPORIN TRANSPORTER"/>
    <property type="match status" value="1"/>
</dbReference>
<evidence type="ECO:0000256" key="1">
    <source>
        <dbReference type="ARBA" id="ARBA00004141"/>
    </source>
</evidence>
<dbReference type="Ensembl" id="ENSCMIT00000000632.1">
    <property type="protein sequence ID" value="ENSCMIP00000000585.1"/>
    <property type="gene ID" value="ENSCMIG00000000419.1"/>
</dbReference>
<dbReference type="InterPro" id="IPR023271">
    <property type="entry name" value="Aquaporin-like"/>
</dbReference>
<evidence type="ECO:0000256" key="8">
    <source>
        <dbReference type="SAM" id="Phobius"/>
    </source>
</evidence>
<evidence type="ECO:0000313" key="9">
    <source>
        <dbReference type="Ensembl" id="ENSCMIP00000000585.1"/>
    </source>
</evidence>
<evidence type="ECO:0000313" key="10">
    <source>
        <dbReference type="Proteomes" id="UP000314986"/>
    </source>
</evidence>
<accession>A0A4W3GDF7</accession>
<dbReference type="GO" id="GO:0005886">
    <property type="term" value="C:plasma membrane"/>
    <property type="evidence" value="ECO:0007669"/>
    <property type="project" value="TreeGrafter"/>
</dbReference>
<reference evidence="9" key="5">
    <citation type="submission" date="2025-09" db="UniProtKB">
        <authorList>
            <consortium name="Ensembl"/>
        </authorList>
    </citation>
    <scope>IDENTIFICATION</scope>
</reference>
<dbReference type="PROSITE" id="PS00221">
    <property type="entry name" value="MIP"/>
    <property type="match status" value="1"/>
</dbReference>
<evidence type="ECO:0000256" key="5">
    <source>
        <dbReference type="ARBA" id="ARBA00022989"/>
    </source>
</evidence>
<reference evidence="10" key="1">
    <citation type="journal article" date="2006" name="Science">
        <title>Ancient noncoding elements conserved in the human genome.</title>
        <authorList>
            <person name="Venkatesh B."/>
            <person name="Kirkness E.F."/>
            <person name="Loh Y.H."/>
            <person name="Halpern A.L."/>
            <person name="Lee A.P."/>
            <person name="Johnson J."/>
            <person name="Dandona N."/>
            <person name="Viswanathan L.D."/>
            <person name="Tay A."/>
            <person name="Venter J.C."/>
            <person name="Strausberg R.L."/>
            <person name="Brenner S."/>
        </authorList>
    </citation>
    <scope>NUCLEOTIDE SEQUENCE [LARGE SCALE GENOMIC DNA]</scope>
</reference>
<reference evidence="9" key="4">
    <citation type="submission" date="2025-08" db="UniProtKB">
        <authorList>
            <consortium name="Ensembl"/>
        </authorList>
    </citation>
    <scope>IDENTIFICATION</scope>
</reference>